<gene>
    <name evidence="2" type="ORF">CSSPTR1EN2_LOCUS3448</name>
</gene>
<protein>
    <submittedName>
        <fullName evidence="2">Uncharacterized protein</fullName>
    </submittedName>
</protein>
<evidence type="ECO:0000313" key="3">
    <source>
        <dbReference type="Proteomes" id="UP001497512"/>
    </source>
</evidence>
<proteinExistence type="predicted"/>
<organism evidence="2 3">
    <name type="scientific">Sphagnum troendelagicum</name>
    <dbReference type="NCBI Taxonomy" id="128251"/>
    <lineage>
        <taxon>Eukaryota</taxon>
        <taxon>Viridiplantae</taxon>
        <taxon>Streptophyta</taxon>
        <taxon>Embryophyta</taxon>
        <taxon>Bryophyta</taxon>
        <taxon>Sphagnophytina</taxon>
        <taxon>Sphagnopsida</taxon>
        <taxon>Sphagnales</taxon>
        <taxon>Sphagnaceae</taxon>
        <taxon>Sphagnum</taxon>
    </lineage>
</organism>
<accession>A0ABP0THJ0</accession>
<evidence type="ECO:0000256" key="1">
    <source>
        <dbReference type="SAM" id="MobiDB-lite"/>
    </source>
</evidence>
<reference evidence="2" key="1">
    <citation type="submission" date="2024-02" db="EMBL/GenBank/DDBJ databases">
        <authorList>
            <consortium name="ELIXIR-Norway"/>
            <consortium name="Elixir Norway"/>
        </authorList>
    </citation>
    <scope>NUCLEOTIDE SEQUENCE</scope>
</reference>
<dbReference type="Proteomes" id="UP001497512">
    <property type="component" value="Chromosome 11"/>
</dbReference>
<feature type="compositionally biased region" description="Basic and acidic residues" evidence="1">
    <location>
        <begin position="1"/>
        <end position="22"/>
    </location>
</feature>
<sequence>MSYSSRSKERENKAVSSEKETTSRAGGIAEVGGFDKVINRSSRVGTQWKHGSQKRRKTWCTATAAVMVR</sequence>
<dbReference type="EMBL" id="OZ019903">
    <property type="protein sequence ID" value="CAK9196387.1"/>
    <property type="molecule type" value="Genomic_DNA"/>
</dbReference>
<evidence type="ECO:0000313" key="2">
    <source>
        <dbReference type="EMBL" id="CAK9196387.1"/>
    </source>
</evidence>
<feature type="region of interest" description="Disordered" evidence="1">
    <location>
        <begin position="1"/>
        <end position="32"/>
    </location>
</feature>
<keyword evidence="3" id="KW-1185">Reference proteome</keyword>
<name>A0ABP0THJ0_9BRYO</name>